<gene>
    <name evidence="2" type="ORF">RRG08_032967</name>
</gene>
<organism evidence="2 3">
    <name type="scientific">Elysia crispata</name>
    <name type="common">lettuce slug</name>
    <dbReference type="NCBI Taxonomy" id="231223"/>
    <lineage>
        <taxon>Eukaryota</taxon>
        <taxon>Metazoa</taxon>
        <taxon>Spiralia</taxon>
        <taxon>Lophotrochozoa</taxon>
        <taxon>Mollusca</taxon>
        <taxon>Gastropoda</taxon>
        <taxon>Heterobranchia</taxon>
        <taxon>Euthyneura</taxon>
        <taxon>Panpulmonata</taxon>
        <taxon>Sacoglossa</taxon>
        <taxon>Placobranchoidea</taxon>
        <taxon>Plakobranchidae</taxon>
        <taxon>Elysia</taxon>
    </lineage>
</organism>
<evidence type="ECO:0000313" key="2">
    <source>
        <dbReference type="EMBL" id="KAK3756044.1"/>
    </source>
</evidence>
<feature type="compositionally biased region" description="Basic and acidic residues" evidence="1">
    <location>
        <begin position="51"/>
        <end position="60"/>
    </location>
</feature>
<dbReference type="AlphaFoldDB" id="A0AAE1D3K5"/>
<dbReference type="Proteomes" id="UP001283361">
    <property type="component" value="Unassembled WGS sequence"/>
</dbReference>
<sequence length="76" mass="8666">MELVYILYTESAFSGDFDTQVRRADLLPLRRHLVHTLEHPGGRRGPVGLRDSSRTERETTAHSTVTLVNLFFNTPL</sequence>
<evidence type="ECO:0000313" key="3">
    <source>
        <dbReference type="Proteomes" id="UP001283361"/>
    </source>
</evidence>
<protein>
    <submittedName>
        <fullName evidence="2">Uncharacterized protein</fullName>
    </submittedName>
</protein>
<proteinExistence type="predicted"/>
<name>A0AAE1D3K5_9GAST</name>
<accession>A0AAE1D3K5</accession>
<feature type="region of interest" description="Disordered" evidence="1">
    <location>
        <begin position="38"/>
        <end position="61"/>
    </location>
</feature>
<comment type="caution">
    <text evidence="2">The sequence shown here is derived from an EMBL/GenBank/DDBJ whole genome shotgun (WGS) entry which is preliminary data.</text>
</comment>
<reference evidence="2" key="1">
    <citation type="journal article" date="2023" name="G3 (Bethesda)">
        <title>A reference genome for the long-term kleptoplast-retaining sea slug Elysia crispata morphotype clarki.</title>
        <authorList>
            <person name="Eastman K.E."/>
            <person name="Pendleton A.L."/>
            <person name="Shaikh M.A."/>
            <person name="Suttiyut T."/>
            <person name="Ogas R."/>
            <person name="Tomko P."/>
            <person name="Gavelis G."/>
            <person name="Widhalm J.R."/>
            <person name="Wisecaver J.H."/>
        </authorList>
    </citation>
    <scope>NUCLEOTIDE SEQUENCE</scope>
    <source>
        <strain evidence="2">ECLA1</strain>
    </source>
</reference>
<keyword evidence="3" id="KW-1185">Reference proteome</keyword>
<dbReference type="EMBL" id="JAWDGP010005567">
    <property type="protein sequence ID" value="KAK3756044.1"/>
    <property type="molecule type" value="Genomic_DNA"/>
</dbReference>
<evidence type="ECO:0000256" key="1">
    <source>
        <dbReference type="SAM" id="MobiDB-lite"/>
    </source>
</evidence>